<feature type="domain" description="Protein kinase" evidence="2">
    <location>
        <begin position="1"/>
        <end position="164"/>
    </location>
</feature>
<dbReference type="AlphaFoldDB" id="A0A1X0ILN4"/>
<dbReference type="PROSITE" id="PS50011">
    <property type="entry name" value="PROTEIN_KINASE_DOM"/>
    <property type="match status" value="1"/>
</dbReference>
<reference evidence="3 4" key="1">
    <citation type="submission" date="2016-12" db="EMBL/GenBank/DDBJ databases">
        <title>The new phylogeny of genus Mycobacterium.</title>
        <authorList>
            <person name="Tortoli E."/>
            <person name="Trovato A."/>
            <person name="Cirillo D.M."/>
        </authorList>
    </citation>
    <scope>NUCLEOTIDE SEQUENCE [LARGE SCALE GENOMIC DNA]</scope>
    <source>
        <strain evidence="3 4">CCUG 66554</strain>
    </source>
</reference>
<feature type="region of interest" description="Disordered" evidence="1">
    <location>
        <begin position="166"/>
        <end position="187"/>
    </location>
</feature>
<dbReference type="InterPro" id="IPR011009">
    <property type="entry name" value="Kinase-like_dom_sf"/>
</dbReference>
<dbReference type="Gene3D" id="2.120.10.30">
    <property type="entry name" value="TolB, C-terminal domain"/>
    <property type="match status" value="1"/>
</dbReference>
<dbReference type="EMBL" id="MVII01000043">
    <property type="protein sequence ID" value="ORB48970.1"/>
    <property type="molecule type" value="Genomic_DNA"/>
</dbReference>
<evidence type="ECO:0000259" key="2">
    <source>
        <dbReference type="PROSITE" id="PS50011"/>
    </source>
</evidence>
<dbReference type="InterPro" id="IPR011042">
    <property type="entry name" value="6-blade_b-propeller_TolB-like"/>
</dbReference>
<sequence length="538" mass="55756">MEDWRVLGSGSLRAELDRSGPLTAARAVALIVQVAVELDGLAADGGLRSDIVDPVNILLAGDGSVSLAGPATAVESDVAYLAPERVARTAPVSAATDVYSLACVLSECLTGRPPHADGGSMVAEGGAVSVPPGFDAVLASGLAANPGDRFPSAGAFAVAARTALRDGDSGSAAPTSGLPPVRRKQPDVPALSPHIRDVLSNPNITLPPAVGYRSVAEKVPPISAGQLSWRAASAGQWLRWAAIAATVLLLIGVSVVAVRNLMGIDGTATGPQSMDVHLNVRPDKIAVDEAGSIYIAGLEWDYSKYRVWKLSPGSNEGTKLPFADDGMRAMGVTVDSAGRIYVTTLHGSVLVLTPDTGDIHTYPVDDQGNLGDISVGSDGNVVGVGSRSDAGRISSWIWRLNTATGSVTRLPFPDSGAEYRVAVGPSGEVYAASSCNDVAMNWVWKLEAGAAQPVKLPDMPRCPGLLAVDPAGNLYVGDWGSPATLMMVPAGWAHGFTLPMRHLSQTYDLTVDQAGNVYALSMDSASHTSTLEKLTVQR</sequence>
<evidence type="ECO:0000313" key="3">
    <source>
        <dbReference type="EMBL" id="ORB48970.1"/>
    </source>
</evidence>
<dbReference type="GO" id="GO:0005524">
    <property type="term" value="F:ATP binding"/>
    <property type="evidence" value="ECO:0007669"/>
    <property type="project" value="InterPro"/>
</dbReference>
<dbReference type="GO" id="GO:0004672">
    <property type="term" value="F:protein kinase activity"/>
    <property type="evidence" value="ECO:0007669"/>
    <property type="project" value="InterPro"/>
</dbReference>
<organism evidence="3 4">
    <name type="scientific">Mycobacteroides saopaulense</name>
    <dbReference type="NCBI Taxonomy" id="1578165"/>
    <lineage>
        <taxon>Bacteria</taxon>
        <taxon>Bacillati</taxon>
        <taxon>Actinomycetota</taxon>
        <taxon>Actinomycetes</taxon>
        <taxon>Mycobacteriales</taxon>
        <taxon>Mycobacteriaceae</taxon>
        <taxon>Mycobacteroides</taxon>
    </lineage>
</organism>
<keyword evidence="3" id="KW-0418">Kinase</keyword>
<dbReference type="Gene3D" id="1.10.510.10">
    <property type="entry name" value="Transferase(Phosphotransferase) domain 1"/>
    <property type="match status" value="1"/>
</dbReference>
<keyword evidence="3" id="KW-0808">Transferase</keyword>
<comment type="caution">
    <text evidence="3">The sequence shown here is derived from an EMBL/GenBank/DDBJ whole genome shotgun (WGS) entry which is preliminary data.</text>
</comment>
<gene>
    <name evidence="3" type="ORF">BST43_24055</name>
</gene>
<protein>
    <submittedName>
        <fullName evidence="3">Histidine kinase</fullName>
    </submittedName>
</protein>
<name>A0A1X0ILN4_9MYCO</name>
<dbReference type="SUPFAM" id="SSF101898">
    <property type="entry name" value="NHL repeat"/>
    <property type="match status" value="1"/>
</dbReference>
<dbReference type="SUPFAM" id="SSF56112">
    <property type="entry name" value="Protein kinase-like (PK-like)"/>
    <property type="match status" value="1"/>
</dbReference>
<proteinExistence type="predicted"/>
<evidence type="ECO:0000313" key="4">
    <source>
        <dbReference type="Proteomes" id="UP000192434"/>
    </source>
</evidence>
<evidence type="ECO:0000256" key="1">
    <source>
        <dbReference type="SAM" id="MobiDB-lite"/>
    </source>
</evidence>
<dbReference type="InterPro" id="IPR000719">
    <property type="entry name" value="Prot_kinase_dom"/>
</dbReference>
<dbReference type="Proteomes" id="UP000192434">
    <property type="component" value="Unassembled WGS sequence"/>
</dbReference>
<dbReference type="OrthoDB" id="5240929at2"/>
<accession>A0A1X0ILN4</accession>